<proteinExistence type="predicted"/>
<evidence type="ECO:0000313" key="1">
    <source>
        <dbReference type="EMBL" id="RDX66974.1"/>
    </source>
</evidence>
<dbReference type="PANTHER" id="PTHR47266">
    <property type="entry name" value="ENDONUCLEASE-RELATED"/>
    <property type="match status" value="1"/>
</dbReference>
<dbReference type="OrthoDB" id="1424201at2759"/>
<dbReference type="EMBL" id="QJKJ01013175">
    <property type="protein sequence ID" value="RDX66974.1"/>
    <property type="molecule type" value="Genomic_DNA"/>
</dbReference>
<protein>
    <recommendedName>
        <fullName evidence="3">Gypsy retrotransposon integrase-like protein 1</fullName>
    </recommendedName>
</protein>
<dbReference type="AlphaFoldDB" id="A0A371ELZ1"/>
<dbReference type="InterPro" id="IPR052160">
    <property type="entry name" value="Gypsy_RT_Integrase-like"/>
</dbReference>
<evidence type="ECO:0008006" key="3">
    <source>
        <dbReference type="Google" id="ProtNLM"/>
    </source>
</evidence>
<sequence>MKRDCLAFVKKCNKCQHNVNLHKAPLEQLHLISLPWPFYMWGVDILGPFPLAVGQVKFLLVDVDYFTKWIKVKAITTISAERANSQAKSANKVILKGLRRRLEEAKGRWVEELSQVLWSYHTTPHSTTQETPFWLMFRTDAMVSIEIREPSPRAIFF</sequence>
<dbReference type="SUPFAM" id="SSF53098">
    <property type="entry name" value="Ribonuclease H-like"/>
    <property type="match status" value="1"/>
</dbReference>
<accession>A0A371ELZ1</accession>
<evidence type="ECO:0000313" key="2">
    <source>
        <dbReference type="Proteomes" id="UP000257109"/>
    </source>
</evidence>
<gene>
    <name evidence="1" type="ORF">CR513_54197</name>
</gene>
<feature type="non-terminal residue" evidence="1">
    <location>
        <position position="1"/>
    </location>
</feature>
<organism evidence="1 2">
    <name type="scientific">Mucuna pruriens</name>
    <name type="common">Velvet bean</name>
    <name type="synonym">Dolichos pruriens</name>
    <dbReference type="NCBI Taxonomy" id="157652"/>
    <lineage>
        <taxon>Eukaryota</taxon>
        <taxon>Viridiplantae</taxon>
        <taxon>Streptophyta</taxon>
        <taxon>Embryophyta</taxon>
        <taxon>Tracheophyta</taxon>
        <taxon>Spermatophyta</taxon>
        <taxon>Magnoliopsida</taxon>
        <taxon>eudicotyledons</taxon>
        <taxon>Gunneridae</taxon>
        <taxon>Pentapetalae</taxon>
        <taxon>rosids</taxon>
        <taxon>fabids</taxon>
        <taxon>Fabales</taxon>
        <taxon>Fabaceae</taxon>
        <taxon>Papilionoideae</taxon>
        <taxon>50 kb inversion clade</taxon>
        <taxon>NPAAA clade</taxon>
        <taxon>indigoferoid/millettioid clade</taxon>
        <taxon>Phaseoleae</taxon>
        <taxon>Mucuna</taxon>
    </lineage>
</organism>
<dbReference type="InterPro" id="IPR012337">
    <property type="entry name" value="RNaseH-like_sf"/>
</dbReference>
<dbReference type="GO" id="GO:0003676">
    <property type="term" value="F:nucleic acid binding"/>
    <property type="evidence" value="ECO:0007669"/>
    <property type="project" value="InterPro"/>
</dbReference>
<dbReference type="Gene3D" id="3.30.420.10">
    <property type="entry name" value="Ribonuclease H-like superfamily/Ribonuclease H"/>
    <property type="match status" value="2"/>
</dbReference>
<keyword evidence="2" id="KW-1185">Reference proteome</keyword>
<reference evidence="1" key="1">
    <citation type="submission" date="2018-05" db="EMBL/GenBank/DDBJ databases">
        <title>Draft genome of Mucuna pruriens seed.</title>
        <authorList>
            <person name="Nnadi N.E."/>
            <person name="Vos R."/>
            <person name="Hasami M.H."/>
            <person name="Devisetty U.K."/>
            <person name="Aguiy J.C."/>
        </authorList>
    </citation>
    <scope>NUCLEOTIDE SEQUENCE [LARGE SCALE GENOMIC DNA]</scope>
    <source>
        <strain evidence="1">JCA_2017</strain>
    </source>
</reference>
<dbReference type="Proteomes" id="UP000257109">
    <property type="component" value="Unassembled WGS sequence"/>
</dbReference>
<name>A0A371ELZ1_MUCPR</name>
<dbReference type="InterPro" id="IPR036397">
    <property type="entry name" value="RNaseH_sf"/>
</dbReference>
<comment type="caution">
    <text evidence="1">The sequence shown here is derived from an EMBL/GenBank/DDBJ whole genome shotgun (WGS) entry which is preliminary data.</text>
</comment>